<evidence type="ECO:0000256" key="1">
    <source>
        <dbReference type="SAM" id="Coils"/>
    </source>
</evidence>
<comment type="caution">
    <text evidence="2">The sequence shown here is derived from an EMBL/GenBank/DDBJ whole genome shotgun (WGS) entry which is preliminary data.</text>
</comment>
<dbReference type="PANTHER" id="PTHR38886">
    <property type="entry name" value="SESA DOMAIN-CONTAINING PROTEIN"/>
    <property type="match status" value="1"/>
</dbReference>
<feature type="coiled-coil region" evidence="1">
    <location>
        <begin position="232"/>
        <end position="259"/>
    </location>
</feature>
<dbReference type="Proteomes" id="UP000813461">
    <property type="component" value="Unassembled WGS sequence"/>
</dbReference>
<evidence type="ECO:0000313" key="3">
    <source>
        <dbReference type="Proteomes" id="UP000813461"/>
    </source>
</evidence>
<dbReference type="EMBL" id="JAGMVJ010000024">
    <property type="protein sequence ID" value="KAH7071604.1"/>
    <property type="molecule type" value="Genomic_DNA"/>
</dbReference>
<dbReference type="AlphaFoldDB" id="A0A8K0QWC9"/>
<dbReference type="PANTHER" id="PTHR38886:SF1">
    <property type="entry name" value="NACHT-NTPASE AND P-LOOP NTPASES N-TERMINAL DOMAIN-CONTAINING PROTEIN"/>
    <property type="match status" value="1"/>
</dbReference>
<organism evidence="2 3">
    <name type="scientific">Paraphoma chrysanthemicola</name>
    <dbReference type="NCBI Taxonomy" id="798071"/>
    <lineage>
        <taxon>Eukaryota</taxon>
        <taxon>Fungi</taxon>
        <taxon>Dikarya</taxon>
        <taxon>Ascomycota</taxon>
        <taxon>Pezizomycotina</taxon>
        <taxon>Dothideomycetes</taxon>
        <taxon>Pleosporomycetidae</taxon>
        <taxon>Pleosporales</taxon>
        <taxon>Pleosporineae</taxon>
        <taxon>Phaeosphaeriaceae</taxon>
        <taxon>Paraphoma</taxon>
    </lineage>
</organism>
<keyword evidence="3" id="KW-1185">Reference proteome</keyword>
<keyword evidence="1" id="KW-0175">Coiled coil</keyword>
<dbReference type="OrthoDB" id="3045089at2759"/>
<accession>A0A8K0QWC9</accession>
<evidence type="ECO:0008006" key="4">
    <source>
        <dbReference type="Google" id="ProtNLM"/>
    </source>
</evidence>
<name>A0A8K0QWC9_9PLEO</name>
<protein>
    <recommendedName>
        <fullName evidence="4">Fungal N-terminal domain-containing protein</fullName>
    </recommendedName>
</protein>
<reference evidence="2" key="1">
    <citation type="journal article" date="2021" name="Nat. Commun.">
        <title>Genetic determinants of endophytism in the Arabidopsis root mycobiome.</title>
        <authorList>
            <person name="Mesny F."/>
            <person name="Miyauchi S."/>
            <person name="Thiergart T."/>
            <person name="Pickel B."/>
            <person name="Atanasova L."/>
            <person name="Karlsson M."/>
            <person name="Huettel B."/>
            <person name="Barry K.W."/>
            <person name="Haridas S."/>
            <person name="Chen C."/>
            <person name="Bauer D."/>
            <person name="Andreopoulos W."/>
            <person name="Pangilinan J."/>
            <person name="LaButti K."/>
            <person name="Riley R."/>
            <person name="Lipzen A."/>
            <person name="Clum A."/>
            <person name="Drula E."/>
            <person name="Henrissat B."/>
            <person name="Kohler A."/>
            <person name="Grigoriev I.V."/>
            <person name="Martin F.M."/>
            <person name="Hacquard S."/>
        </authorList>
    </citation>
    <scope>NUCLEOTIDE SEQUENCE</scope>
    <source>
        <strain evidence="2">MPI-SDFR-AT-0120</strain>
    </source>
</reference>
<sequence>MPIGFGFSVGDFIAGINLLKKAFEALSNTRGATADYTALRETIDDLEKTLCAAIKYESPQHQAAVEEQVSKCTICIKTFLSDFAKFELLHRKTSDPSKVKFVFRKLQWSLSKREDIRKFKEHLDAHVKALQLQLAVFQISVQFDSLKMVQETHSAIHNLAQQVATGSKVQDDLAKDTRIAQDKHFCAMSTMGTLLETGNRSVAVIPDQLNEIQKCLQDGLSPEQQRTMFCLLKESFANQEEMKRQLEDVLKQNKNLEVHLIEVKTMVQMQEELPPQVLLRRPVVLIDAFEGNRLPFHLEFINCFEALFSVLSIRFNDKGDAATQKIQQQMFVLYEHSKQKQINTAGPWLKAFKVSIPTPRDTHPRLIKYRIISRDRLST</sequence>
<proteinExistence type="predicted"/>
<gene>
    <name evidence="2" type="ORF">FB567DRAFT_206842</name>
</gene>
<evidence type="ECO:0000313" key="2">
    <source>
        <dbReference type="EMBL" id="KAH7071604.1"/>
    </source>
</evidence>